<evidence type="ECO:0000313" key="8">
    <source>
        <dbReference type="EMBL" id="ABV94990.1"/>
    </source>
</evidence>
<evidence type="ECO:0000256" key="5">
    <source>
        <dbReference type="ARBA" id="ARBA00022989"/>
    </source>
</evidence>
<dbReference type="eggNOG" id="COG1684">
    <property type="taxonomic scope" value="Bacteria"/>
</dbReference>
<feature type="transmembrane region" description="Helical" evidence="7">
    <location>
        <begin position="72"/>
        <end position="92"/>
    </location>
</feature>
<dbReference type="GO" id="GO:0005886">
    <property type="term" value="C:plasma membrane"/>
    <property type="evidence" value="ECO:0007669"/>
    <property type="project" value="UniProtKB-SubCell"/>
</dbReference>
<feature type="transmembrane region" description="Helical" evidence="7">
    <location>
        <begin position="150"/>
        <end position="174"/>
    </location>
</feature>
<keyword evidence="8" id="KW-0966">Cell projection</keyword>
<dbReference type="PRINTS" id="PR00953">
    <property type="entry name" value="TYPE3IMRPROT"/>
</dbReference>
<dbReference type="InterPro" id="IPR002010">
    <property type="entry name" value="T3SS_IM_R"/>
</dbReference>
<keyword evidence="8" id="KW-0282">Flagellum</keyword>
<evidence type="ECO:0000256" key="6">
    <source>
        <dbReference type="ARBA" id="ARBA00023136"/>
    </source>
</evidence>
<evidence type="ECO:0000256" key="7">
    <source>
        <dbReference type="SAM" id="Phobius"/>
    </source>
</evidence>
<feature type="transmembrane region" description="Helical" evidence="7">
    <location>
        <begin position="180"/>
        <end position="200"/>
    </location>
</feature>
<dbReference type="OrthoDB" id="9779817at2"/>
<feature type="transmembrane region" description="Helical" evidence="7">
    <location>
        <begin position="212"/>
        <end position="238"/>
    </location>
</feature>
<evidence type="ECO:0000256" key="2">
    <source>
        <dbReference type="ARBA" id="ARBA00009772"/>
    </source>
</evidence>
<keyword evidence="8" id="KW-0969">Cilium</keyword>
<dbReference type="PANTHER" id="PTHR30065">
    <property type="entry name" value="FLAGELLAR BIOSYNTHETIC PROTEIN FLIR"/>
    <property type="match status" value="1"/>
</dbReference>
<reference evidence="9" key="1">
    <citation type="journal article" date="2010" name="ISME J.">
        <title>The complete genome sequence of the algal symbiont Dinoroseobacter shibae: a hitchhiker's guide to life in the sea.</title>
        <authorList>
            <person name="Wagner-Dobler I."/>
            <person name="Ballhausen B."/>
            <person name="Berger M."/>
            <person name="Brinkhoff T."/>
            <person name="Buchholz I."/>
            <person name="Bunk B."/>
            <person name="Cypionka H."/>
            <person name="Daniel R."/>
            <person name="Drepper T."/>
            <person name="Gerdts G."/>
            <person name="Hahnke S."/>
            <person name="Han C."/>
            <person name="Jahn D."/>
            <person name="Kalhoefer D."/>
            <person name="Kiss H."/>
            <person name="Klenk H.P."/>
            <person name="Kyrpides N."/>
            <person name="Liebl W."/>
            <person name="Liesegang H."/>
            <person name="Meincke L."/>
            <person name="Pati A."/>
            <person name="Petersen J."/>
            <person name="Piekarski T."/>
            <person name="Pommerenke C."/>
            <person name="Pradella S."/>
            <person name="Pukall R."/>
            <person name="Rabus R."/>
            <person name="Stackebrandt E."/>
            <person name="Thole S."/>
            <person name="Thompson L."/>
            <person name="Tielen P."/>
            <person name="Tomasch J."/>
            <person name="von Jan M."/>
            <person name="Wanphrut N."/>
            <person name="Wichels A."/>
            <person name="Zech H."/>
            <person name="Simon M."/>
        </authorList>
    </citation>
    <scope>NUCLEOTIDE SEQUENCE [LARGE SCALE GENOMIC DNA]</scope>
    <source>
        <strain evidence="9">DSM 16493 / NCIMB 14021 / DFL 12</strain>
    </source>
</reference>
<dbReference type="Proteomes" id="UP000006833">
    <property type="component" value="Chromosome"/>
</dbReference>
<evidence type="ECO:0000313" key="9">
    <source>
        <dbReference type="Proteomes" id="UP000006833"/>
    </source>
</evidence>
<organism evidence="8 9">
    <name type="scientific">Dinoroseobacter shibae (strain DSM 16493 / NCIMB 14021 / DFL 12)</name>
    <dbReference type="NCBI Taxonomy" id="398580"/>
    <lineage>
        <taxon>Bacteria</taxon>
        <taxon>Pseudomonadati</taxon>
        <taxon>Pseudomonadota</taxon>
        <taxon>Alphaproteobacteria</taxon>
        <taxon>Rhodobacterales</taxon>
        <taxon>Roseobacteraceae</taxon>
        <taxon>Dinoroseobacter</taxon>
    </lineage>
</organism>
<feature type="transmembrane region" description="Helical" evidence="7">
    <location>
        <begin position="45"/>
        <end position="66"/>
    </location>
</feature>
<comment type="subcellular location">
    <subcellularLocation>
        <location evidence="1">Cell membrane</location>
        <topology evidence="1">Multi-pass membrane protein</topology>
    </subcellularLocation>
</comment>
<dbReference type="Pfam" id="PF01311">
    <property type="entry name" value="Bac_export_1"/>
    <property type="match status" value="1"/>
</dbReference>
<dbReference type="KEGG" id="dsh:Dshi_3257"/>
<accession>A8LMR5</accession>
<sequence>MTWTLAEIAGDVFPVFILALLRIGAAMAFLPAFGERAVPLRIKLVLTLALTALVLPTLLATGAPPLERPADWVLAGGAEVVSGLFLGFTFRLMVFALQVAGTIAAQSTSLAQVFGGAVTPDPQPALGNIFLMAGLALAALSGLHVHLTEAFLLSFLLLPVGNFPNSDIISAWAIADVSRMFVVGFTLSAPFVAAAMLYNLALGAINRAMPQLMVAFVGAPALTLGGLALAALSVPFLLTHWWYLFEASIFAPFGPVR</sequence>
<dbReference type="EMBL" id="CP000830">
    <property type="protein sequence ID" value="ABV94990.1"/>
    <property type="molecule type" value="Genomic_DNA"/>
</dbReference>
<keyword evidence="5 7" id="KW-1133">Transmembrane helix</keyword>
<keyword evidence="9" id="KW-1185">Reference proteome</keyword>
<keyword evidence="3" id="KW-1003">Cell membrane</keyword>
<dbReference type="STRING" id="398580.Dshi_3257"/>
<dbReference type="GO" id="GO:0006605">
    <property type="term" value="P:protein targeting"/>
    <property type="evidence" value="ECO:0007669"/>
    <property type="project" value="InterPro"/>
</dbReference>
<comment type="similarity">
    <text evidence="2">Belongs to the FliR/MopE/SpaR family.</text>
</comment>
<dbReference type="PANTHER" id="PTHR30065:SF1">
    <property type="entry name" value="SURFACE PRESENTATION OF ANTIGENS PROTEIN SPAR"/>
    <property type="match status" value="1"/>
</dbReference>
<evidence type="ECO:0000256" key="1">
    <source>
        <dbReference type="ARBA" id="ARBA00004651"/>
    </source>
</evidence>
<evidence type="ECO:0000256" key="3">
    <source>
        <dbReference type="ARBA" id="ARBA00022475"/>
    </source>
</evidence>
<keyword evidence="6 7" id="KW-0472">Membrane</keyword>
<feature type="transmembrane region" description="Helical" evidence="7">
    <location>
        <begin position="125"/>
        <end position="143"/>
    </location>
</feature>
<feature type="transmembrane region" description="Helical" evidence="7">
    <location>
        <begin position="12"/>
        <end position="33"/>
    </location>
</feature>
<dbReference type="RefSeq" id="WP_012179917.1">
    <property type="nucleotide sequence ID" value="NC_009952.1"/>
</dbReference>
<dbReference type="AlphaFoldDB" id="A8LMR5"/>
<evidence type="ECO:0000256" key="4">
    <source>
        <dbReference type="ARBA" id="ARBA00022692"/>
    </source>
</evidence>
<name>A8LMR5_DINSH</name>
<gene>
    <name evidence="8" type="primary">fliR</name>
    <name evidence="8" type="ordered locus">Dshi_3257</name>
</gene>
<keyword evidence="4 7" id="KW-0812">Transmembrane</keyword>
<dbReference type="HOGENOM" id="CLU_063626_3_0_5"/>
<protein>
    <submittedName>
        <fullName evidence="8">Flagellar biosynthesis protein FliR</fullName>
    </submittedName>
</protein>
<proteinExistence type="inferred from homology"/>